<keyword evidence="2" id="KW-0472">Membrane</keyword>
<evidence type="ECO:0000256" key="2">
    <source>
        <dbReference type="SAM" id="Phobius"/>
    </source>
</evidence>
<evidence type="ECO:0000256" key="1">
    <source>
        <dbReference type="SAM" id="MobiDB-lite"/>
    </source>
</evidence>
<dbReference type="PROSITE" id="PS51257">
    <property type="entry name" value="PROKAR_LIPOPROTEIN"/>
    <property type="match status" value="1"/>
</dbReference>
<dbReference type="RefSeq" id="WP_147891890.1">
    <property type="nucleotide sequence ID" value="NZ_VRTS01000006.1"/>
</dbReference>
<dbReference type="Proteomes" id="UP000321248">
    <property type="component" value="Unassembled WGS sequence"/>
</dbReference>
<keyword evidence="3" id="KW-0732">Signal</keyword>
<evidence type="ECO:0000313" key="4">
    <source>
        <dbReference type="EMBL" id="TXK62097.1"/>
    </source>
</evidence>
<evidence type="ECO:0000313" key="5">
    <source>
        <dbReference type="Proteomes" id="UP000321248"/>
    </source>
</evidence>
<keyword evidence="2" id="KW-1133">Transmembrane helix</keyword>
<evidence type="ECO:0000256" key="3">
    <source>
        <dbReference type="SAM" id="SignalP"/>
    </source>
</evidence>
<proteinExistence type="predicted"/>
<name>A0A5C8KS70_9GAMM</name>
<reference evidence="4 5" key="1">
    <citation type="submission" date="2019-08" db="EMBL/GenBank/DDBJ databases">
        <authorList>
            <person name="Karlyshev A.V."/>
        </authorList>
    </citation>
    <scope>NUCLEOTIDE SEQUENCE [LARGE SCALE GENOMIC DNA]</scope>
    <source>
        <strain evidence="4 5">Alg18-2.2</strain>
    </source>
</reference>
<feature type="transmembrane region" description="Helical" evidence="2">
    <location>
        <begin position="70"/>
        <end position="91"/>
    </location>
</feature>
<accession>A0A5C8KS70</accession>
<organism evidence="4 5">
    <name type="scientific">Alkalisalibacterium limincola</name>
    <dbReference type="NCBI Taxonomy" id="2699169"/>
    <lineage>
        <taxon>Bacteria</taxon>
        <taxon>Pseudomonadati</taxon>
        <taxon>Pseudomonadota</taxon>
        <taxon>Gammaproteobacteria</taxon>
        <taxon>Lysobacterales</taxon>
        <taxon>Lysobacteraceae</taxon>
        <taxon>Alkalisalibacterium</taxon>
    </lineage>
</organism>
<feature type="chain" id="PRO_5022863515" evidence="3">
    <location>
        <begin position="28"/>
        <end position="121"/>
    </location>
</feature>
<keyword evidence="2" id="KW-0812">Transmembrane</keyword>
<sequence length="121" mass="12834">MRTPAPWKTMFAILALAACLTALPAQAKIEPVRIGHVGTVDIAAQSTPRPAEQAPGPERDDAVLGRGESGLSWVVGIVVLLGAIAAAAWWWPKFQRSRRDGKPPITPSRGPAQSDREPGGH</sequence>
<feature type="region of interest" description="Disordered" evidence="1">
    <location>
        <begin position="97"/>
        <end position="121"/>
    </location>
</feature>
<protein>
    <submittedName>
        <fullName evidence="4">Uncharacterized protein</fullName>
    </submittedName>
</protein>
<comment type="caution">
    <text evidence="4">The sequence shown here is derived from an EMBL/GenBank/DDBJ whole genome shotgun (WGS) entry which is preliminary data.</text>
</comment>
<keyword evidence="5" id="KW-1185">Reference proteome</keyword>
<gene>
    <name evidence="4" type="ORF">FU658_09640</name>
</gene>
<dbReference type="AlphaFoldDB" id="A0A5C8KS70"/>
<feature type="signal peptide" evidence="3">
    <location>
        <begin position="1"/>
        <end position="27"/>
    </location>
</feature>
<dbReference type="EMBL" id="VRTS01000006">
    <property type="protein sequence ID" value="TXK62097.1"/>
    <property type="molecule type" value="Genomic_DNA"/>
</dbReference>